<proteinExistence type="predicted"/>
<evidence type="ECO:0000256" key="4">
    <source>
        <dbReference type="ARBA" id="ARBA00022989"/>
    </source>
</evidence>
<feature type="transmembrane region" description="Helical" evidence="6">
    <location>
        <begin position="183"/>
        <end position="209"/>
    </location>
</feature>
<name>A0A2U2PMQ0_9SPHI</name>
<dbReference type="OrthoDB" id="9797028at2"/>
<dbReference type="PIRSF" id="PIRSF035875">
    <property type="entry name" value="RNase_BN"/>
    <property type="match status" value="1"/>
</dbReference>
<evidence type="ECO:0000313" key="7">
    <source>
        <dbReference type="EMBL" id="PWG82552.1"/>
    </source>
</evidence>
<keyword evidence="8" id="KW-1185">Reference proteome</keyword>
<feature type="transmembrane region" description="Helical" evidence="6">
    <location>
        <begin position="140"/>
        <end position="163"/>
    </location>
</feature>
<dbReference type="RefSeq" id="WP_109413971.1">
    <property type="nucleotide sequence ID" value="NZ_QEAS01000001.1"/>
</dbReference>
<dbReference type="Pfam" id="PF03631">
    <property type="entry name" value="Virul_fac_BrkB"/>
    <property type="match status" value="1"/>
</dbReference>
<feature type="transmembrane region" description="Helical" evidence="6">
    <location>
        <begin position="221"/>
        <end position="241"/>
    </location>
</feature>
<feature type="transmembrane region" description="Helical" evidence="6">
    <location>
        <begin position="253"/>
        <end position="274"/>
    </location>
</feature>
<feature type="transmembrane region" description="Helical" evidence="6">
    <location>
        <begin position="34"/>
        <end position="57"/>
    </location>
</feature>
<evidence type="ECO:0000313" key="8">
    <source>
        <dbReference type="Proteomes" id="UP000245647"/>
    </source>
</evidence>
<dbReference type="InterPro" id="IPR017039">
    <property type="entry name" value="Virul_fac_BrkB"/>
</dbReference>
<accession>A0A2U2PMQ0</accession>
<evidence type="ECO:0000256" key="6">
    <source>
        <dbReference type="SAM" id="Phobius"/>
    </source>
</evidence>
<dbReference type="AlphaFoldDB" id="A0A2U2PMQ0"/>
<dbReference type="PANTHER" id="PTHR30213">
    <property type="entry name" value="INNER MEMBRANE PROTEIN YHJD"/>
    <property type="match status" value="1"/>
</dbReference>
<dbReference type="NCBIfam" id="TIGR00765">
    <property type="entry name" value="yihY_not_rbn"/>
    <property type="match status" value="1"/>
</dbReference>
<dbReference type="EMBL" id="QEAS01000001">
    <property type="protein sequence ID" value="PWG82552.1"/>
    <property type="molecule type" value="Genomic_DNA"/>
</dbReference>
<keyword evidence="5 6" id="KW-0472">Membrane</keyword>
<gene>
    <name evidence="7" type="ORF">DDR33_01420</name>
</gene>
<protein>
    <submittedName>
        <fullName evidence="7">Ribonuclease BN</fullName>
    </submittedName>
</protein>
<sequence length="329" mass="36374">MKLNKQYFKDLWQVVLGAGSAFSQDKALKYSGSLAYSTIFALSPLLVLIISVASIFYPERAEVQNKLFGEISAMVGPDTALQLQQLIEKSAVSGKSTISLVISIVILLIGASAIFTEIQDTLNIIWRVRPKPKKGIQKMLINRVLSFSMIISLGFLLVVSLIINGVVAVISERLKMYFPDITVILVLAFNILLTFLIISFLFGIIFKFLPDVKISWKDVRVGAITTALLFMLGRYLIGLYMELAGTGSTFGAAGSLIVILTWVYYTAAILYFGAEFTQVYAEKFGNAIRPAPYAVHVVQREEEVEVDKLPPQGYCKVDEKGNPTKDCES</sequence>
<evidence type="ECO:0000256" key="5">
    <source>
        <dbReference type="ARBA" id="ARBA00023136"/>
    </source>
</evidence>
<evidence type="ECO:0000256" key="1">
    <source>
        <dbReference type="ARBA" id="ARBA00004651"/>
    </source>
</evidence>
<keyword evidence="4 6" id="KW-1133">Transmembrane helix</keyword>
<keyword evidence="2" id="KW-1003">Cell membrane</keyword>
<comment type="subcellular location">
    <subcellularLocation>
        <location evidence="1">Cell membrane</location>
        <topology evidence="1">Multi-pass membrane protein</topology>
    </subcellularLocation>
</comment>
<keyword evidence="3 6" id="KW-0812">Transmembrane</keyword>
<dbReference type="GO" id="GO:0005886">
    <property type="term" value="C:plasma membrane"/>
    <property type="evidence" value="ECO:0007669"/>
    <property type="project" value="UniProtKB-SubCell"/>
</dbReference>
<comment type="caution">
    <text evidence="7">The sequence shown here is derived from an EMBL/GenBank/DDBJ whole genome shotgun (WGS) entry which is preliminary data.</text>
</comment>
<dbReference type="Proteomes" id="UP000245647">
    <property type="component" value="Unassembled WGS sequence"/>
</dbReference>
<organism evidence="7 8">
    <name type="scientific">Pararcticibacter amylolyticus</name>
    <dbReference type="NCBI Taxonomy" id="2173175"/>
    <lineage>
        <taxon>Bacteria</taxon>
        <taxon>Pseudomonadati</taxon>
        <taxon>Bacteroidota</taxon>
        <taxon>Sphingobacteriia</taxon>
        <taxon>Sphingobacteriales</taxon>
        <taxon>Sphingobacteriaceae</taxon>
        <taxon>Pararcticibacter</taxon>
    </lineage>
</organism>
<dbReference type="PANTHER" id="PTHR30213:SF1">
    <property type="entry name" value="INNER MEMBRANE PROTEIN YHJD"/>
    <property type="match status" value="1"/>
</dbReference>
<evidence type="ECO:0000256" key="3">
    <source>
        <dbReference type="ARBA" id="ARBA00022692"/>
    </source>
</evidence>
<feature type="transmembrane region" description="Helical" evidence="6">
    <location>
        <begin position="98"/>
        <end position="119"/>
    </location>
</feature>
<evidence type="ECO:0000256" key="2">
    <source>
        <dbReference type="ARBA" id="ARBA00022475"/>
    </source>
</evidence>
<reference evidence="7 8" key="1">
    <citation type="submission" date="2018-04" db="EMBL/GenBank/DDBJ databases">
        <title>Pedobacter chongqingensis sp. nov., isolated from a rottenly hemp rope.</title>
        <authorList>
            <person name="Cai Y."/>
        </authorList>
    </citation>
    <scope>NUCLEOTIDE SEQUENCE [LARGE SCALE GENOMIC DNA]</scope>
    <source>
        <strain evidence="7 8">FJ4-8</strain>
    </source>
</reference>